<comment type="similarity">
    <text evidence="1">Belongs to the PC-esterase family. TBL subfamily.</text>
</comment>
<feature type="domain" description="Trichome birefringence-like C-terminal" evidence="2">
    <location>
        <begin position="57"/>
        <end position="148"/>
    </location>
</feature>
<reference evidence="4" key="2">
    <citation type="submission" date="2025-08" db="UniProtKB">
        <authorList>
            <consortium name="RefSeq"/>
        </authorList>
    </citation>
    <scope>IDENTIFICATION</scope>
    <source>
        <tissue evidence="4">Seedling</tissue>
    </source>
</reference>
<gene>
    <name evidence="4" type="primary">LOC107426298</name>
</gene>
<reference evidence="3" key="1">
    <citation type="submission" date="2025-05" db="UniProtKB">
        <authorList>
            <consortium name="RefSeq"/>
        </authorList>
    </citation>
    <scope>NUCLEOTIDE SEQUENCE [LARGE SCALE GENOMIC DNA]</scope>
</reference>
<evidence type="ECO:0000313" key="3">
    <source>
        <dbReference type="Proteomes" id="UP001652623"/>
    </source>
</evidence>
<evidence type="ECO:0000256" key="1">
    <source>
        <dbReference type="ARBA" id="ARBA00007727"/>
    </source>
</evidence>
<protein>
    <submittedName>
        <fullName evidence="4">Protein trichome birefringence-like 40</fullName>
    </submittedName>
</protein>
<dbReference type="RefSeq" id="XP_060670037.1">
    <property type="nucleotide sequence ID" value="XM_060814054.1"/>
</dbReference>
<dbReference type="Proteomes" id="UP001652623">
    <property type="component" value="Chromosome 2"/>
</dbReference>
<proteinExistence type="inferred from homology"/>
<dbReference type="GeneID" id="107426298"/>
<dbReference type="PANTHER" id="PTHR32285">
    <property type="entry name" value="PROTEIN TRICHOME BIREFRINGENCE-LIKE 9-RELATED"/>
    <property type="match status" value="1"/>
</dbReference>
<keyword evidence="3" id="KW-1185">Reference proteome</keyword>
<accession>A0ABM3ZZX2</accession>
<sequence>MSGYHDGLIAREEAVVQEGFNIGFKESVLVGYKWGLVRGDTSSRGLEREHLNSQDVARDWNELGVTNCGNETKLLSGSVYRGGLPKELYVVKDVLTGMRKHVHLLDITTISQLRKDAHPGFYNGFRRMDCNHWCIVGLLDTWNQIFMHFS</sequence>
<dbReference type="InterPro" id="IPR029962">
    <property type="entry name" value="TBL"/>
</dbReference>
<name>A0ABM3ZZX2_ZIZJJ</name>
<evidence type="ECO:0000313" key="4">
    <source>
        <dbReference type="RefSeq" id="XP_060670037.1"/>
    </source>
</evidence>
<evidence type="ECO:0000259" key="2">
    <source>
        <dbReference type="Pfam" id="PF13839"/>
    </source>
</evidence>
<organism evidence="3 4">
    <name type="scientific">Ziziphus jujuba</name>
    <name type="common">Chinese jujube</name>
    <name type="synonym">Ziziphus sativa</name>
    <dbReference type="NCBI Taxonomy" id="326968"/>
    <lineage>
        <taxon>Eukaryota</taxon>
        <taxon>Viridiplantae</taxon>
        <taxon>Streptophyta</taxon>
        <taxon>Embryophyta</taxon>
        <taxon>Tracheophyta</taxon>
        <taxon>Spermatophyta</taxon>
        <taxon>Magnoliopsida</taxon>
        <taxon>eudicotyledons</taxon>
        <taxon>Gunneridae</taxon>
        <taxon>Pentapetalae</taxon>
        <taxon>rosids</taxon>
        <taxon>fabids</taxon>
        <taxon>Rosales</taxon>
        <taxon>Rhamnaceae</taxon>
        <taxon>Paliureae</taxon>
        <taxon>Ziziphus</taxon>
    </lineage>
</organism>
<dbReference type="Pfam" id="PF13839">
    <property type="entry name" value="PC-Esterase"/>
    <property type="match status" value="1"/>
</dbReference>
<dbReference type="PANTHER" id="PTHR32285:SF36">
    <property type="entry name" value="PROTEIN TRICHOME BIREFRINGENCE-LIKE 38"/>
    <property type="match status" value="1"/>
</dbReference>
<dbReference type="InterPro" id="IPR026057">
    <property type="entry name" value="TBL_C"/>
</dbReference>